<evidence type="ECO:0000313" key="8">
    <source>
        <dbReference type="Proteomes" id="UP000366051"/>
    </source>
</evidence>
<dbReference type="InterPro" id="IPR023753">
    <property type="entry name" value="FAD/NAD-binding_dom"/>
</dbReference>
<proteinExistence type="inferred from homology"/>
<dbReference type="GO" id="GO:0019646">
    <property type="term" value="P:aerobic electron transport chain"/>
    <property type="evidence" value="ECO:0007669"/>
    <property type="project" value="TreeGrafter"/>
</dbReference>
<dbReference type="EC" id="1.6.99.3" evidence="7"/>
<dbReference type="Pfam" id="PF07992">
    <property type="entry name" value="Pyr_redox_2"/>
    <property type="match status" value="1"/>
</dbReference>
<dbReference type="PANTHER" id="PTHR42913">
    <property type="entry name" value="APOPTOSIS-INDUCING FACTOR 1"/>
    <property type="match status" value="1"/>
</dbReference>
<dbReference type="Proteomes" id="UP000366051">
    <property type="component" value="Chromosome"/>
</dbReference>
<dbReference type="EMBL" id="CP045875">
    <property type="protein sequence ID" value="QGG46468.1"/>
    <property type="molecule type" value="Genomic_DNA"/>
</dbReference>
<gene>
    <name evidence="7" type="ORF">FTV88_0289</name>
</gene>
<dbReference type="GO" id="GO:0003955">
    <property type="term" value="F:NAD(P)H dehydrogenase (quinone) activity"/>
    <property type="evidence" value="ECO:0007669"/>
    <property type="project" value="TreeGrafter"/>
</dbReference>
<keyword evidence="8" id="KW-1185">Reference proteome</keyword>
<dbReference type="InterPro" id="IPR036188">
    <property type="entry name" value="FAD/NAD-bd_sf"/>
</dbReference>
<comment type="similarity">
    <text evidence="2">Belongs to the NADH dehydrogenase family.</text>
</comment>
<dbReference type="AlphaFoldDB" id="A0A5Q2MW26"/>
<sequence>MKNHKPRIVVLGSGYAGILTVARLQKLLRQDEADIILVNKHDYHYLTTWLHEVAAGTCDESRITIPVRSVIDTERVQFIKDTVMEVQKEEQRVLLCHGEALTYDYLVVALGYEPATFGIPGILEHSLTIRSMNSAREIRSKIESRFADFAARKNNHEKLTFIVGGAGFTGIEFIAELAERVPALCDEYRIDRKQVQLINVEGAPGILANFDCSLAEYAQKSLESLGVSFRLSTRIKAVDPEGVTLLSQEGEERIAPATVIWTGGIQGNTVVCDRVFEASHGRIPAEADLRIKDYDNVFVIGDCSSFIDKRTGRPYPPTAQIAIMQSQTCANNIAALVRGGPTLETFEPFMKGSVATLGKEDAVGVVFGMKVKGKLALLMKKLIDLRYLYMLGGAKLLLSRLRLSDSVEPLSSHSSSK</sequence>
<evidence type="ECO:0000259" key="6">
    <source>
        <dbReference type="Pfam" id="PF07992"/>
    </source>
</evidence>
<accession>A0A5Q2MW26</accession>
<dbReference type="KEGG" id="hcv:FTV88_0289"/>
<dbReference type="OrthoDB" id="9781621at2"/>
<evidence type="ECO:0000256" key="5">
    <source>
        <dbReference type="ARBA" id="ARBA00023002"/>
    </source>
</evidence>
<evidence type="ECO:0000256" key="3">
    <source>
        <dbReference type="ARBA" id="ARBA00022630"/>
    </source>
</evidence>
<dbReference type="PRINTS" id="PR00368">
    <property type="entry name" value="FADPNR"/>
</dbReference>
<feature type="domain" description="FAD/NAD(P)-binding" evidence="6">
    <location>
        <begin position="7"/>
        <end position="325"/>
    </location>
</feature>
<name>A0A5Q2MW26_9FIRM</name>
<dbReference type="InterPro" id="IPR051169">
    <property type="entry name" value="NADH-Q_oxidoreductase"/>
</dbReference>
<evidence type="ECO:0000256" key="2">
    <source>
        <dbReference type="ARBA" id="ARBA00005272"/>
    </source>
</evidence>
<dbReference type="PANTHER" id="PTHR42913:SF3">
    <property type="entry name" value="64 KDA MITOCHONDRIAL NADH DEHYDROGENASE (EUROFUNG)"/>
    <property type="match status" value="1"/>
</dbReference>
<evidence type="ECO:0000313" key="7">
    <source>
        <dbReference type="EMBL" id="QGG46468.1"/>
    </source>
</evidence>
<keyword evidence="3" id="KW-0285">Flavoprotein</keyword>
<keyword evidence="5 7" id="KW-0560">Oxidoreductase</keyword>
<dbReference type="RefSeq" id="WP_153724033.1">
    <property type="nucleotide sequence ID" value="NZ_CP045875.1"/>
</dbReference>
<keyword evidence="4" id="KW-0274">FAD</keyword>
<evidence type="ECO:0000256" key="4">
    <source>
        <dbReference type="ARBA" id="ARBA00022827"/>
    </source>
</evidence>
<comment type="cofactor">
    <cofactor evidence="1">
        <name>FAD</name>
        <dbReference type="ChEBI" id="CHEBI:57692"/>
    </cofactor>
</comment>
<dbReference type="Gene3D" id="3.50.50.100">
    <property type="match status" value="1"/>
</dbReference>
<organism evidence="7 8">
    <name type="scientific">Heliorestis convoluta</name>
    <dbReference type="NCBI Taxonomy" id="356322"/>
    <lineage>
        <taxon>Bacteria</taxon>
        <taxon>Bacillati</taxon>
        <taxon>Bacillota</taxon>
        <taxon>Clostridia</taxon>
        <taxon>Eubacteriales</taxon>
        <taxon>Heliobacteriaceae</taxon>
        <taxon>Heliorestis</taxon>
    </lineage>
</organism>
<dbReference type="SUPFAM" id="SSF51905">
    <property type="entry name" value="FAD/NAD(P)-binding domain"/>
    <property type="match status" value="2"/>
</dbReference>
<reference evidence="8" key="1">
    <citation type="submission" date="2019-11" db="EMBL/GenBank/DDBJ databases">
        <title>Genome sequence of Heliorestis convoluta strain HH, an alkaliphilic and minimalistic phototrophic bacterium from a soda lake in Egypt.</title>
        <authorList>
            <person name="Dewey E.D."/>
            <person name="Stokes L.M."/>
            <person name="Burchell B.M."/>
            <person name="Shaffer K.N."/>
            <person name="Huntington A.M."/>
            <person name="Baker J.M."/>
            <person name="Nadendla S."/>
            <person name="Giglio M.G."/>
            <person name="Touchman J.W."/>
            <person name="Blankenship R.E."/>
            <person name="Madigan M.T."/>
            <person name="Sattley W.M."/>
        </authorList>
    </citation>
    <scope>NUCLEOTIDE SEQUENCE [LARGE SCALE GENOMIC DNA]</scope>
    <source>
        <strain evidence="8">HH</strain>
    </source>
</reference>
<evidence type="ECO:0000256" key="1">
    <source>
        <dbReference type="ARBA" id="ARBA00001974"/>
    </source>
</evidence>
<protein>
    <submittedName>
        <fullName evidence="7">NAD(P)/FAD-dependent oxidoreductase</fullName>
        <ecNumber evidence="7">1.6.99.3</ecNumber>
    </submittedName>
</protein>